<keyword evidence="2 4" id="KW-0472">Membrane</keyword>
<feature type="region of interest" description="Disordered" evidence="3">
    <location>
        <begin position="513"/>
        <end position="536"/>
    </location>
</feature>
<evidence type="ECO:0000313" key="5">
    <source>
        <dbReference type="EMBL" id="NBD23730.1"/>
    </source>
</evidence>
<feature type="transmembrane region" description="Helical" evidence="4">
    <location>
        <begin position="425"/>
        <end position="443"/>
    </location>
</feature>
<organism evidence="5 6">
    <name type="scientific">Paenibacillus glycinis</name>
    <dbReference type="NCBI Taxonomy" id="2697035"/>
    <lineage>
        <taxon>Bacteria</taxon>
        <taxon>Bacillati</taxon>
        <taxon>Bacillota</taxon>
        <taxon>Bacilli</taxon>
        <taxon>Bacillales</taxon>
        <taxon>Paenibacillaceae</taxon>
        <taxon>Paenibacillus</taxon>
    </lineage>
</organism>
<evidence type="ECO:0000256" key="3">
    <source>
        <dbReference type="SAM" id="MobiDB-lite"/>
    </source>
</evidence>
<comment type="similarity">
    <text evidence="1">Belongs to the GerABKA family.</text>
</comment>
<evidence type="ECO:0000256" key="1">
    <source>
        <dbReference type="ARBA" id="ARBA00005278"/>
    </source>
</evidence>
<keyword evidence="4" id="KW-1133">Transmembrane helix</keyword>
<protein>
    <submittedName>
        <fullName evidence="5">Spore germination protein</fullName>
    </submittedName>
</protein>
<dbReference type="PANTHER" id="PTHR22550:SF5">
    <property type="entry name" value="LEUCINE ZIPPER PROTEIN 4"/>
    <property type="match status" value="1"/>
</dbReference>
<feature type="region of interest" description="Disordered" evidence="3">
    <location>
        <begin position="163"/>
        <end position="184"/>
    </location>
</feature>
<feature type="compositionally biased region" description="Basic and acidic residues" evidence="3">
    <location>
        <begin position="92"/>
        <end position="101"/>
    </location>
</feature>
<proteinExistence type="inferred from homology"/>
<feature type="region of interest" description="Disordered" evidence="3">
    <location>
        <begin position="90"/>
        <end position="113"/>
    </location>
</feature>
<accession>A0ABW9XM69</accession>
<dbReference type="EMBL" id="JAAAMV010000003">
    <property type="protein sequence ID" value="NBD23730.1"/>
    <property type="molecule type" value="Genomic_DNA"/>
</dbReference>
<evidence type="ECO:0000256" key="2">
    <source>
        <dbReference type="ARBA" id="ARBA00023136"/>
    </source>
</evidence>
<gene>
    <name evidence="5" type="ORF">GT019_07595</name>
</gene>
<evidence type="ECO:0000313" key="6">
    <source>
        <dbReference type="Proteomes" id="UP000665561"/>
    </source>
</evidence>
<keyword evidence="6" id="KW-1185">Reference proteome</keyword>
<reference evidence="5 6" key="1">
    <citation type="submission" date="2020-01" db="EMBL/GenBank/DDBJ databases">
        <title>Paenibacillus soybeanensis sp. nov. isolated from the nodules of soybean (Glycine max(L.) Merr).</title>
        <authorList>
            <person name="Wang H."/>
        </authorList>
    </citation>
    <scope>NUCLEOTIDE SEQUENCE [LARGE SCALE GENOMIC DNA]</scope>
    <source>
        <strain evidence="5 6">T1</strain>
    </source>
</reference>
<comment type="caution">
    <text evidence="5">The sequence shown here is derived from an EMBL/GenBank/DDBJ whole genome shotgun (WGS) entry which is preliminary data.</text>
</comment>
<name>A0ABW9XM69_9BACL</name>
<dbReference type="Proteomes" id="UP000665561">
    <property type="component" value="Unassembled WGS sequence"/>
</dbReference>
<feature type="transmembrane region" description="Helical" evidence="4">
    <location>
        <begin position="455"/>
        <end position="477"/>
    </location>
</feature>
<dbReference type="RefSeq" id="WP_161742484.1">
    <property type="nucleotide sequence ID" value="NZ_JAAAMV010000003.1"/>
</dbReference>
<dbReference type="InterPro" id="IPR004995">
    <property type="entry name" value="Spore_Ger"/>
</dbReference>
<evidence type="ECO:0000256" key="4">
    <source>
        <dbReference type="SAM" id="Phobius"/>
    </source>
</evidence>
<feature type="transmembrane region" description="Helical" evidence="4">
    <location>
        <begin position="327"/>
        <end position="349"/>
    </location>
</feature>
<dbReference type="PANTHER" id="PTHR22550">
    <property type="entry name" value="SPORE GERMINATION PROTEIN"/>
    <property type="match status" value="1"/>
</dbReference>
<sequence>MNRFRKWMRNKPAHPDISADDHAEVIAHAKLAPDLEQNEAMFRKLFENNADIVFREVKAAGEARWLVFYFMTLVDEKTIDDHILKPLLAGHPRPEAGEAGDRQSIAADDGSPESAEALDDRMISLGMTKVRSEVSDIVRDVLSGHAAILTSADNHALTVKAASTKQRSLEEPSSEPVIRGPRDGFNENLSTNIGLLRGRLKTLRLKTESVTIGELSQTEVVMAYISGIASDSLVEEVRKRVTRIQIDGILDSGYVEEFIEDLPYSPFPQVHSTERPDVVAAELLEGKIAILVDNTPFVLVVPMTFWTGLQASEDYYIRWPIATFVRWIRFLFVFIAIFAPPLYVAVTTYHQEMIPTNLVLSIASSREAVPFPAMVEALLMEIIFEALREAGIRLPKQIGQAISIVGALVIGQAAVQAGIISAPVVIIVSITGIAAFTIPRYSFANGIRLLRFPMLFLAGMLGLYGIVLGFLGILLHLGSLRSFGVPYFNSLSPFKGMNLKDIVIRAPVWAQTRRPQTTASRDPVREPAGQEPGPTT</sequence>
<dbReference type="Pfam" id="PF03323">
    <property type="entry name" value="GerA"/>
    <property type="match status" value="1"/>
</dbReference>
<dbReference type="PIRSF" id="PIRSF005690">
    <property type="entry name" value="GerBA"/>
    <property type="match status" value="1"/>
</dbReference>
<dbReference type="InterPro" id="IPR050768">
    <property type="entry name" value="UPF0353/GerABKA_families"/>
</dbReference>
<keyword evidence="4" id="KW-0812">Transmembrane</keyword>